<dbReference type="InterPro" id="IPR023996">
    <property type="entry name" value="TonB-dep_OMP_SusC/RagA"/>
</dbReference>
<feature type="domain" description="TonB-dependent receptor plug" evidence="12">
    <location>
        <begin position="124"/>
        <end position="228"/>
    </location>
</feature>
<evidence type="ECO:0000256" key="1">
    <source>
        <dbReference type="ARBA" id="ARBA00004571"/>
    </source>
</evidence>
<evidence type="ECO:0000256" key="3">
    <source>
        <dbReference type="ARBA" id="ARBA00022452"/>
    </source>
</evidence>
<evidence type="ECO:0000313" key="14">
    <source>
        <dbReference type="Proteomes" id="UP000539265"/>
    </source>
</evidence>
<reference evidence="13" key="1">
    <citation type="submission" date="2020-08" db="EMBL/GenBank/DDBJ databases">
        <title>Genomic Encyclopedia of Type Strains, Phase III (KMG-III): the genomes of soil and plant-associated and newly described type strains.</title>
        <authorList>
            <person name="Whitman W."/>
        </authorList>
    </citation>
    <scope>NUCLEOTIDE SEQUENCE [LARGE SCALE GENOMIC DNA]</scope>
    <source>
        <strain evidence="13">CECT 8628</strain>
    </source>
</reference>
<keyword evidence="6 8" id="KW-0472">Membrane</keyword>
<accession>A0A839SK70</accession>
<keyword evidence="10" id="KW-0732">Signal</keyword>
<evidence type="ECO:0000256" key="10">
    <source>
        <dbReference type="SAM" id="SignalP"/>
    </source>
</evidence>
<feature type="domain" description="TonB-dependent receptor-like beta-barrel" evidence="11">
    <location>
        <begin position="485"/>
        <end position="932"/>
    </location>
</feature>
<proteinExistence type="inferred from homology"/>
<dbReference type="InterPro" id="IPR008969">
    <property type="entry name" value="CarboxyPept-like_regulatory"/>
</dbReference>
<keyword evidence="7 8" id="KW-0998">Cell outer membrane</keyword>
<sequence length="1065" mass="117365">MKKTILYIVLAALCLNFRAKAQAVTKLTGRVIDSAQNTPLHGATIKIKSTGTTTSTNEKGDFTLYTKESSGKLTISYLGYKTTEISFNPTDKDPFAIRLAEDKNLLKEVSVVSTGYQNIPKERATGSFVLADSALLNRSVSTNILDRLNSVTSGVLFNNSSNLQFGQSAIEIRGRATLFSNPSPLIIIDNFPYDGDPGNINPNDIESITILKDAAAASAWGSRSGNGVIVITTKKGHLNSAPQVSFNANTTVGARPDLYYLPQLTSAQYIGVEQYLFNQGAYDNAISTGYQALSPAVEIFSAARNGTISKSDSLSEINTLKSYDSRAQLLKYFYRPSVNQQYQASVSGGSATQKYFFSAGYDKNLNNTVNSSYDRITLNAANTWYFLKNKLELFTNIVYTGSTTKSGPALASTDYPYDQIADANGNPLAIANTLSIPYGSTAGNGALLNWLYKPLQELENGYSGTTSSLTDYRINVSLSYQIIKGLKASGLYNYEKGINDVNNLNELQSYYTRNLINTFTNIDPVSGAVTYPVPMGAILNTSLTNISSNNGRFQLNYDHHWGKNAVSAIAGTEVKDYTTFNNAYTLYGYNPETATDQNQAVDFTAYNPYFYGYNTAQIPANTSETGTTNRFFSVYFNGSYTYDDKYILSLSARKDESNLFGVSANQKGVPLGSAGLAWIIDKESFYAIDWLPQLKLRATYGYTGNVNTSISAYLAAVGGNIAQTYNAYASTIVNPPNPSLRWEVDRNTDLGMDFGTKDNRISGSIDYWLKAGLDLIGSSPIAPQTGISLYTGNSANTITKGIDLQINSINLKGKFKWTTTFLYNYCQNKVTQYKVSNGTNLNVVSANYNNPLQGYPYYAIFSFKYAGLNKSGDPQGYLNGKISTDYTSIMNATNRTELVYNGSATPTSFGSLRNTFNYKTFDLSFNITYKLGYYFRRASLNNGTLYSAGPNSYQMADFDSRWQKPGDELHTNVPALVYPDNIYRDDLYTYSNILVVNAAHIRLQDLRLGYTIPKTPYLPFRNLNLFTYINNIGILWRANKYHIDPDYPANIPAVRTIAFGIKAGL</sequence>
<comment type="caution">
    <text evidence="13">The sequence shown here is derived from an EMBL/GenBank/DDBJ whole genome shotgun (WGS) entry which is preliminary data.</text>
</comment>
<comment type="subcellular location">
    <subcellularLocation>
        <location evidence="1 8">Cell outer membrane</location>
        <topology evidence="1 8">Multi-pass membrane protein</topology>
    </subcellularLocation>
</comment>
<dbReference type="GO" id="GO:0009279">
    <property type="term" value="C:cell outer membrane"/>
    <property type="evidence" value="ECO:0007669"/>
    <property type="project" value="UniProtKB-SubCell"/>
</dbReference>
<dbReference type="AlphaFoldDB" id="A0A839SK70"/>
<dbReference type="InterPro" id="IPR000531">
    <property type="entry name" value="Beta-barrel_TonB"/>
</dbReference>
<dbReference type="Pfam" id="PF00593">
    <property type="entry name" value="TonB_dep_Rec_b-barrel"/>
    <property type="match status" value="1"/>
</dbReference>
<dbReference type="InterPro" id="IPR036942">
    <property type="entry name" value="Beta-barrel_TonB_sf"/>
</dbReference>
<feature type="signal peptide" evidence="10">
    <location>
        <begin position="1"/>
        <end position="21"/>
    </location>
</feature>
<organism evidence="13 14">
    <name type="scientific">Mucilaginibacter gotjawali</name>
    <dbReference type="NCBI Taxonomy" id="1550579"/>
    <lineage>
        <taxon>Bacteria</taxon>
        <taxon>Pseudomonadati</taxon>
        <taxon>Bacteroidota</taxon>
        <taxon>Sphingobacteriia</taxon>
        <taxon>Sphingobacteriales</taxon>
        <taxon>Sphingobacteriaceae</taxon>
        <taxon>Mucilaginibacter</taxon>
    </lineage>
</organism>
<keyword evidence="4 8" id="KW-0812">Transmembrane</keyword>
<dbReference type="Proteomes" id="UP000539265">
    <property type="component" value="Unassembled WGS sequence"/>
</dbReference>
<dbReference type="Pfam" id="PF07715">
    <property type="entry name" value="Plug"/>
    <property type="match status" value="1"/>
</dbReference>
<protein>
    <submittedName>
        <fullName evidence="13">TonB-linked SusC/RagA family outer membrane protein</fullName>
    </submittedName>
</protein>
<dbReference type="InterPro" id="IPR023997">
    <property type="entry name" value="TonB-dep_OMP_SusC/RagA_CS"/>
</dbReference>
<dbReference type="InterPro" id="IPR012910">
    <property type="entry name" value="Plug_dom"/>
</dbReference>
<feature type="chain" id="PRO_5032378127" evidence="10">
    <location>
        <begin position="22"/>
        <end position="1065"/>
    </location>
</feature>
<evidence type="ECO:0000256" key="9">
    <source>
        <dbReference type="RuleBase" id="RU003357"/>
    </source>
</evidence>
<dbReference type="SUPFAM" id="SSF49464">
    <property type="entry name" value="Carboxypeptidase regulatory domain-like"/>
    <property type="match status" value="1"/>
</dbReference>
<name>A0A839SK70_9SPHI</name>
<gene>
    <name evidence="13" type="ORF">FHS11_004725</name>
</gene>
<dbReference type="Gene3D" id="2.40.170.20">
    <property type="entry name" value="TonB-dependent receptor, beta-barrel domain"/>
    <property type="match status" value="1"/>
</dbReference>
<evidence type="ECO:0000256" key="7">
    <source>
        <dbReference type="ARBA" id="ARBA00023237"/>
    </source>
</evidence>
<dbReference type="InterPro" id="IPR037066">
    <property type="entry name" value="Plug_dom_sf"/>
</dbReference>
<keyword evidence="2 8" id="KW-0813">Transport</keyword>
<dbReference type="Pfam" id="PF13715">
    <property type="entry name" value="CarbopepD_reg_2"/>
    <property type="match status" value="1"/>
</dbReference>
<evidence type="ECO:0000313" key="13">
    <source>
        <dbReference type="EMBL" id="MBB3058276.1"/>
    </source>
</evidence>
<dbReference type="Gene3D" id="2.170.130.10">
    <property type="entry name" value="TonB-dependent receptor, plug domain"/>
    <property type="match status" value="1"/>
</dbReference>
<dbReference type="PROSITE" id="PS52016">
    <property type="entry name" value="TONB_DEPENDENT_REC_3"/>
    <property type="match status" value="1"/>
</dbReference>
<dbReference type="RefSeq" id="WP_183476306.1">
    <property type="nucleotide sequence ID" value="NZ_JACHWX010000019.1"/>
</dbReference>
<evidence type="ECO:0000259" key="11">
    <source>
        <dbReference type="Pfam" id="PF00593"/>
    </source>
</evidence>
<dbReference type="SUPFAM" id="SSF56935">
    <property type="entry name" value="Porins"/>
    <property type="match status" value="1"/>
</dbReference>
<dbReference type="EMBL" id="JACHWX010000019">
    <property type="protein sequence ID" value="MBB3058276.1"/>
    <property type="molecule type" value="Genomic_DNA"/>
</dbReference>
<evidence type="ECO:0000256" key="6">
    <source>
        <dbReference type="ARBA" id="ARBA00023136"/>
    </source>
</evidence>
<keyword evidence="14" id="KW-1185">Reference proteome</keyword>
<dbReference type="NCBIfam" id="TIGR04056">
    <property type="entry name" value="OMP_RagA_SusC"/>
    <property type="match status" value="1"/>
</dbReference>
<evidence type="ECO:0000256" key="2">
    <source>
        <dbReference type="ARBA" id="ARBA00022448"/>
    </source>
</evidence>
<keyword evidence="3 8" id="KW-1134">Transmembrane beta strand</keyword>
<keyword evidence="5 9" id="KW-0798">TonB box</keyword>
<dbReference type="NCBIfam" id="TIGR04057">
    <property type="entry name" value="SusC_RagA_signa"/>
    <property type="match status" value="1"/>
</dbReference>
<dbReference type="Gene3D" id="2.60.40.1120">
    <property type="entry name" value="Carboxypeptidase-like, regulatory domain"/>
    <property type="match status" value="1"/>
</dbReference>
<evidence type="ECO:0000256" key="8">
    <source>
        <dbReference type="PROSITE-ProRule" id="PRU01360"/>
    </source>
</evidence>
<comment type="similarity">
    <text evidence="8 9">Belongs to the TonB-dependent receptor family.</text>
</comment>
<evidence type="ECO:0000256" key="5">
    <source>
        <dbReference type="ARBA" id="ARBA00023077"/>
    </source>
</evidence>
<evidence type="ECO:0000259" key="12">
    <source>
        <dbReference type="Pfam" id="PF07715"/>
    </source>
</evidence>
<dbReference type="InterPro" id="IPR039426">
    <property type="entry name" value="TonB-dep_rcpt-like"/>
</dbReference>
<evidence type="ECO:0000256" key="4">
    <source>
        <dbReference type="ARBA" id="ARBA00022692"/>
    </source>
</evidence>